<accession>A0A1U7ZHQ2</accession>
<dbReference type="GO" id="GO:0006355">
    <property type="term" value="P:regulation of DNA-templated transcription"/>
    <property type="evidence" value="ECO:0000318"/>
    <property type="project" value="GO_Central"/>
</dbReference>
<name>A0A1U7ZHQ2_NELNU</name>
<dbReference type="eggNOG" id="KOG2294">
    <property type="taxonomic scope" value="Eukaryota"/>
</dbReference>
<feature type="region of interest" description="Disordered" evidence="1">
    <location>
        <begin position="117"/>
        <end position="139"/>
    </location>
</feature>
<sequence>MDASSKVSSTSSVTLLSSLTPKTFSRLITINSTSSLLSAASLEVSANHIPHAPPPLLSSATHLPSAWVALPPSPHHSSKKGRGRALSDYLDDDEKDNNSTVVAGASKKLQREGNEMFGYGGSRGKTGSSGQLKKKSETRSRATVLSDLCGPVEWIPMAKLHFEIVEQHGNNWPVNESKGRPWFGLLTLLRNIQNILSSTHGPRGV</sequence>
<evidence type="ECO:0000313" key="2">
    <source>
        <dbReference type="Proteomes" id="UP000189703"/>
    </source>
</evidence>
<reference evidence="3" key="1">
    <citation type="submission" date="2025-08" db="UniProtKB">
        <authorList>
            <consortium name="RefSeq"/>
        </authorList>
    </citation>
    <scope>IDENTIFICATION</scope>
</reference>
<evidence type="ECO:0000313" key="3">
    <source>
        <dbReference type="RefSeq" id="XP_010253370.1"/>
    </source>
</evidence>
<evidence type="ECO:0000256" key="1">
    <source>
        <dbReference type="SAM" id="MobiDB-lite"/>
    </source>
</evidence>
<dbReference type="Proteomes" id="UP000189703">
    <property type="component" value="Unplaced"/>
</dbReference>
<dbReference type="GeneID" id="104594668"/>
<dbReference type="RefSeq" id="XP_010253370.1">
    <property type="nucleotide sequence ID" value="XM_010255068.2"/>
</dbReference>
<dbReference type="GO" id="GO:0005634">
    <property type="term" value="C:nucleus"/>
    <property type="evidence" value="ECO:0000318"/>
    <property type="project" value="GO_Central"/>
</dbReference>
<dbReference type="STRING" id="4432.A0A1U7ZHQ2"/>
<protein>
    <submittedName>
        <fullName evidence="3">FHA domain-containing protein FHA2-like</fullName>
    </submittedName>
</protein>
<organism evidence="2 3">
    <name type="scientific">Nelumbo nucifera</name>
    <name type="common">Sacred lotus</name>
    <dbReference type="NCBI Taxonomy" id="4432"/>
    <lineage>
        <taxon>Eukaryota</taxon>
        <taxon>Viridiplantae</taxon>
        <taxon>Streptophyta</taxon>
        <taxon>Embryophyta</taxon>
        <taxon>Tracheophyta</taxon>
        <taxon>Spermatophyta</taxon>
        <taxon>Magnoliopsida</taxon>
        <taxon>Proteales</taxon>
        <taxon>Nelumbonaceae</taxon>
        <taxon>Nelumbo</taxon>
    </lineage>
</organism>
<proteinExistence type="predicted"/>
<keyword evidence="2" id="KW-1185">Reference proteome</keyword>
<dbReference type="KEGG" id="nnu:104594668"/>
<feature type="region of interest" description="Disordered" evidence="1">
    <location>
        <begin position="69"/>
        <end position="99"/>
    </location>
</feature>
<dbReference type="AlphaFoldDB" id="A0A1U7ZHQ2"/>
<gene>
    <name evidence="3" type="primary">LOC104594668</name>
</gene>
<dbReference type="GO" id="GO:0043565">
    <property type="term" value="F:sequence-specific DNA binding"/>
    <property type="evidence" value="ECO:0000318"/>
    <property type="project" value="GO_Central"/>
</dbReference>